<dbReference type="GO" id="GO:0006950">
    <property type="term" value="P:response to stress"/>
    <property type="evidence" value="ECO:0007669"/>
    <property type="project" value="TreeGrafter"/>
</dbReference>
<evidence type="ECO:0000313" key="3">
    <source>
        <dbReference type="Proteomes" id="UP000886887"/>
    </source>
</evidence>
<dbReference type="InterPro" id="IPR000835">
    <property type="entry name" value="HTH_MarR-typ"/>
</dbReference>
<dbReference type="PROSITE" id="PS50995">
    <property type="entry name" value="HTH_MARR_2"/>
    <property type="match status" value="1"/>
</dbReference>
<dbReference type="Proteomes" id="UP000886887">
    <property type="component" value="Unassembled WGS sequence"/>
</dbReference>
<sequence>MPKRRVIDPQMIDKLAQNMFHALPLLKKRLLHMDLVQSEHGIPLSHVQVLAMLQDAGTMSVSEISRRLGIAKPNITPLVDRLLESGLVDRQRDQHDRRVVNIVILPAGSEKLAAIRQTIAGQVQRQVENLSVSEFKELYDALASITRILSEL</sequence>
<dbReference type="SUPFAM" id="SSF46785">
    <property type="entry name" value="Winged helix' DNA-binding domain"/>
    <property type="match status" value="1"/>
</dbReference>
<dbReference type="EMBL" id="DVFJ01000006">
    <property type="protein sequence ID" value="HIQ70880.1"/>
    <property type="molecule type" value="Genomic_DNA"/>
</dbReference>
<dbReference type="SMART" id="SM00347">
    <property type="entry name" value="HTH_MARR"/>
    <property type="match status" value="1"/>
</dbReference>
<dbReference type="CDD" id="cd00090">
    <property type="entry name" value="HTH_ARSR"/>
    <property type="match status" value="1"/>
</dbReference>
<dbReference type="PANTHER" id="PTHR33164">
    <property type="entry name" value="TRANSCRIPTIONAL REGULATOR, MARR FAMILY"/>
    <property type="match status" value="1"/>
</dbReference>
<dbReference type="PANTHER" id="PTHR33164:SF96">
    <property type="entry name" value="MARR-FAMILY TRANSCRIPTIONAL REGULATOR"/>
    <property type="match status" value="1"/>
</dbReference>
<name>A0A9D1CPS4_9FIRM</name>
<dbReference type="GO" id="GO:0003700">
    <property type="term" value="F:DNA-binding transcription factor activity"/>
    <property type="evidence" value="ECO:0007669"/>
    <property type="project" value="InterPro"/>
</dbReference>
<dbReference type="AlphaFoldDB" id="A0A9D1CPS4"/>
<dbReference type="PRINTS" id="PR00598">
    <property type="entry name" value="HTHMARR"/>
</dbReference>
<dbReference type="InterPro" id="IPR036388">
    <property type="entry name" value="WH-like_DNA-bd_sf"/>
</dbReference>
<proteinExistence type="predicted"/>
<dbReference type="Gene3D" id="1.10.10.10">
    <property type="entry name" value="Winged helix-like DNA-binding domain superfamily/Winged helix DNA-binding domain"/>
    <property type="match status" value="1"/>
</dbReference>
<organism evidence="2 3">
    <name type="scientific">Candidatus Onthenecus intestinigallinarum</name>
    <dbReference type="NCBI Taxonomy" id="2840875"/>
    <lineage>
        <taxon>Bacteria</taxon>
        <taxon>Bacillati</taxon>
        <taxon>Bacillota</taxon>
        <taxon>Clostridia</taxon>
        <taxon>Eubacteriales</taxon>
        <taxon>Candidatus Onthenecus</taxon>
    </lineage>
</organism>
<gene>
    <name evidence="2" type="ORF">IAB73_01520</name>
</gene>
<comment type="caution">
    <text evidence="2">The sequence shown here is derived from an EMBL/GenBank/DDBJ whole genome shotgun (WGS) entry which is preliminary data.</text>
</comment>
<evidence type="ECO:0000259" key="1">
    <source>
        <dbReference type="PROSITE" id="PS50995"/>
    </source>
</evidence>
<reference evidence="2" key="2">
    <citation type="journal article" date="2021" name="PeerJ">
        <title>Extensive microbial diversity within the chicken gut microbiome revealed by metagenomics and culture.</title>
        <authorList>
            <person name="Gilroy R."/>
            <person name="Ravi A."/>
            <person name="Getino M."/>
            <person name="Pursley I."/>
            <person name="Horton D.L."/>
            <person name="Alikhan N.F."/>
            <person name="Baker D."/>
            <person name="Gharbi K."/>
            <person name="Hall N."/>
            <person name="Watson M."/>
            <person name="Adriaenssens E.M."/>
            <person name="Foster-Nyarko E."/>
            <person name="Jarju S."/>
            <person name="Secka A."/>
            <person name="Antonio M."/>
            <person name="Oren A."/>
            <person name="Chaudhuri R.R."/>
            <person name="La Ragione R."/>
            <person name="Hildebrand F."/>
            <person name="Pallen M.J."/>
        </authorList>
    </citation>
    <scope>NUCLEOTIDE SEQUENCE</scope>
    <source>
        <strain evidence="2">ChiSxjej2B14-6234</strain>
    </source>
</reference>
<dbReference type="Pfam" id="PF12802">
    <property type="entry name" value="MarR_2"/>
    <property type="match status" value="1"/>
</dbReference>
<feature type="domain" description="HTH marR-type" evidence="1">
    <location>
        <begin position="12"/>
        <end position="147"/>
    </location>
</feature>
<evidence type="ECO:0000313" key="2">
    <source>
        <dbReference type="EMBL" id="HIQ70880.1"/>
    </source>
</evidence>
<dbReference type="InterPro" id="IPR011991">
    <property type="entry name" value="ArsR-like_HTH"/>
</dbReference>
<reference evidence="2" key="1">
    <citation type="submission" date="2020-10" db="EMBL/GenBank/DDBJ databases">
        <authorList>
            <person name="Gilroy R."/>
        </authorList>
    </citation>
    <scope>NUCLEOTIDE SEQUENCE</scope>
    <source>
        <strain evidence="2">ChiSxjej2B14-6234</strain>
    </source>
</reference>
<accession>A0A9D1CPS4</accession>
<dbReference type="InterPro" id="IPR039422">
    <property type="entry name" value="MarR/SlyA-like"/>
</dbReference>
<protein>
    <submittedName>
        <fullName evidence="2">MarR family transcriptional regulator</fullName>
    </submittedName>
</protein>
<dbReference type="InterPro" id="IPR036390">
    <property type="entry name" value="WH_DNA-bd_sf"/>
</dbReference>